<feature type="transmembrane region" description="Helical" evidence="15">
    <location>
        <begin position="460"/>
        <end position="478"/>
    </location>
</feature>
<keyword evidence="9 17" id="KW-0418">Kinase</keyword>
<dbReference type="Pfam" id="PF13493">
    <property type="entry name" value="DUF4118"/>
    <property type="match status" value="1"/>
</dbReference>
<sequence length="863" mass="92585">MSRGRLRIYLGAAPGVGKTYAMLGEGRRRLDRGTDVVVGFVETHGRRDTADRLEGLEVAPRRVLDHRGAELEEMDLDALLARCPEVALVDELAHTNAPGSRHAKRWQDVEELLDAGIDVISTVNVQHLESLNDVVEAITGVRQRETVPDRVVRDAEQVELVDMTPEALRRRMAHGHIYAHDKVDAALSNYFRPGNLGALRELALLWLADKVDEAMRRYLRDERIVGTWETRERVVVAITGAPSGDHLIRRAARMARRSHGDLIGVHIRPGTGLREGPDEALFAHRALLADLGGTYHETTSDDVAEGLVAFAESVRATQIVLGASHRDRLSELVRGSVINRVIRAAGEIDVHVISRDGVVERAPLPAAHRRRRSRLSRRRRVAGWALVVVGLPLLTVVLDAARNSIGLPSVLVIYLLYVCVVAAVGGFGPALVTALASTAAANWYFTQPLYTLRIKDPEHLIAVAAFVSAGGLVSLLVARTARRTADAARARAETEALVDVVGADAGENDPVAVLLSHLRITFGQQAAAVFVRGDERSWSVVAVDGPDPTPDPADGERLELGEHHLLTLTPGGLTAADRRVLGAFATRLVEALQRRVLEAAAGDRAALARADELRTAILRAVSHDLRSPLASIKASSTSLLQDDVDWNAEQRTEFARTIDEEADRLDDLIGNLLDMSRIEAGAVEIIVRPVGLDDAIAAALASLSEATERVVIELDDDAPAALADAGLFERVLANIVSNALNHSPADREVVVQATSRDGSAVTRIIDHGPGVSPEARATMFQPFQRFGDDTSGGVGLGLAVARGFMTAMHGVLGAEETPGGGLTVTLSLPLAGRSDAMPPLGPDPGAPVSAWRTAGRSPLEATP</sequence>
<evidence type="ECO:0000256" key="12">
    <source>
        <dbReference type="ARBA" id="ARBA00023012"/>
    </source>
</evidence>
<dbReference type="Gene3D" id="1.10.287.130">
    <property type="match status" value="1"/>
</dbReference>
<dbReference type="InterPro" id="IPR036097">
    <property type="entry name" value="HisK_dim/P_sf"/>
</dbReference>
<evidence type="ECO:0000256" key="15">
    <source>
        <dbReference type="SAM" id="Phobius"/>
    </source>
</evidence>
<evidence type="ECO:0000256" key="7">
    <source>
        <dbReference type="ARBA" id="ARBA00022692"/>
    </source>
</evidence>
<evidence type="ECO:0000256" key="6">
    <source>
        <dbReference type="ARBA" id="ARBA00022679"/>
    </source>
</evidence>
<accession>A0A936NBQ5</accession>
<dbReference type="CDD" id="cd00075">
    <property type="entry name" value="HATPase"/>
    <property type="match status" value="1"/>
</dbReference>
<keyword evidence="6" id="KW-0808">Transferase</keyword>
<evidence type="ECO:0000313" key="18">
    <source>
        <dbReference type="Proteomes" id="UP000727993"/>
    </source>
</evidence>
<keyword evidence="5" id="KW-0597">Phosphoprotein</keyword>
<dbReference type="Pfam" id="PF02518">
    <property type="entry name" value="HATPase_c"/>
    <property type="match status" value="1"/>
</dbReference>
<evidence type="ECO:0000256" key="13">
    <source>
        <dbReference type="ARBA" id="ARBA00023136"/>
    </source>
</evidence>
<feature type="transmembrane region" description="Helical" evidence="15">
    <location>
        <begin position="381"/>
        <end position="401"/>
    </location>
</feature>
<dbReference type="Pfam" id="PF02702">
    <property type="entry name" value="KdpD"/>
    <property type="match status" value="1"/>
</dbReference>
<dbReference type="InterPro" id="IPR003661">
    <property type="entry name" value="HisK_dim/P_dom"/>
</dbReference>
<dbReference type="PANTHER" id="PTHR45569">
    <property type="entry name" value="SENSOR PROTEIN KDPD"/>
    <property type="match status" value="1"/>
</dbReference>
<evidence type="ECO:0000256" key="9">
    <source>
        <dbReference type="ARBA" id="ARBA00022777"/>
    </source>
</evidence>
<dbReference type="InterPro" id="IPR052023">
    <property type="entry name" value="Histidine_kinase_KdpD"/>
</dbReference>
<dbReference type="Gene3D" id="3.40.50.620">
    <property type="entry name" value="HUPs"/>
    <property type="match status" value="1"/>
</dbReference>
<dbReference type="Gene3D" id="3.40.50.300">
    <property type="entry name" value="P-loop containing nucleotide triphosphate hydrolases"/>
    <property type="match status" value="1"/>
</dbReference>
<dbReference type="GO" id="GO:0000155">
    <property type="term" value="F:phosphorelay sensor kinase activity"/>
    <property type="evidence" value="ECO:0007669"/>
    <property type="project" value="InterPro"/>
</dbReference>
<keyword evidence="8" id="KW-0547">Nucleotide-binding</keyword>
<evidence type="ECO:0000256" key="8">
    <source>
        <dbReference type="ARBA" id="ARBA00022741"/>
    </source>
</evidence>
<dbReference type="InterPro" id="IPR003594">
    <property type="entry name" value="HATPase_dom"/>
</dbReference>
<dbReference type="PRINTS" id="PR00344">
    <property type="entry name" value="BCTRLSENSOR"/>
</dbReference>
<dbReference type="EC" id="2.7.13.3" evidence="4"/>
<dbReference type="Gene3D" id="3.30.565.10">
    <property type="entry name" value="Histidine kinase-like ATPase, C-terminal domain"/>
    <property type="match status" value="1"/>
</dbReference>
<dbReference type="InterPro" id="IPR005467">
    <property type="entry name" value="His_kinase_dom"/>
</dbReference>
<dbReference type="SMART" id="SM00387">
    <property type="entry name" value="HATPase_c"/>
    <property type="match status" value="1"/>
</dbReference>
<feature type="region of interest" description="Disordered" evidence="14">
    <location>
        <begin position="834"/>
        <end position="863"/>
    </location>
</feature>
<feature type="transmembrane region" description="Helical" evidence="15">
    <location>
        <begin position="413"/>
        <end position="439"/>
    </location>
</feature>
<dbReference type="CDD" id="cd00082">
    <property type="entry name" value="HisKA"/>
    <property type="match status" value="1"/>
</dbReference>
<dbReference type="GO" id="GO:0005737">
    <property type="term" value="C:cytoplasm"/>
    <property type="evidence" value="ECO:0007669"/>
    <property type="project" value="UniProtKB-ARBA"/>
</dbReference>
<dbReference type="GO" id="GO:0005886">
    <property type="term" value="C:plasma membrane"/>
    <property type="evidence" value="ECO:0007669"/>
    <property type="project" value="UniProtKB-SubCell"/>
</dbReference>
<comment type="subcellular location">
    <subcellularLocation>
        <location evidence="3">Cell membrane</location>
    </subcellularLocation>
    <subcellularLocation>
        <location evidence="2">Membrane</location>
        <topology evidence="2">Multi-pass membrane protein</topology>
    </subcellularLocation>
</comment>
<keyword evidence="11 15" id="KW-1133">Transmembrane helix</keyword>
<dbReference type="Pfam" id="PF00512">
    <property type="entry name" value="HisKA"/>
    <property type="match status" value="1"/>
</dbReference>
<dbReference type="SMART" id="SM00388">
    <property type="entry name" value="HisKA"/>
    <property type="match status" value="1"/>
</dbReference>
<evidence type="ECO:0000256" key="14">
    <source>
        <dbReference type="SAM" id="MobiDB-lite"/>
    </source>
</evidence>
<dbReference type="PANTHER" id="PTHR45569:SF1">
    <property type="entry name" value="SENSOR PROTEIN KDPD"/>
    <property type="match status" value="1"/>
</dbReference>
<gene>
    <name evidence="17" type="ORF">IPN02_09430</name>
</gene>
<evidence type="ECO:0000259" key="16">
    <source>
        <dbReference type="PROSITE" id="PS50109"/>
    </source>
</evidence>
<keyword evidence="7 15" id="KW-0812">Transmembrane</keyword>
<dbReference type="InterPro" id="IPR036890">
    <property type="entry name" value="HATPase_C_sf"/>
</dbReference>
<dbReference type="AlphaFoldDB" id="A0A936NBQ5"/>
<name>A0A936NBQ5_9ACTN</name>
<dbReference type="InterPro" id="IPR025201">
    <property type="entry name" value="KdpD_TM"/>
</dbReference>
<keyword evidence="13 15" id="KW-0472">Membrane</keyword>
<keyword evidence="10" id="KW-0067">ATP-binding</keyword>
<evidence type="ECO:0000256" key="10">
    <source>
        <dbReference type="ARBA" id="ARBA00022840"/>
    </source>
</evidence>
<evidence type="ECO:0000256" key="3">
    <source>
        <dbReference type="ARBA" id="ARBA00004236"/>
    </source>
</evidence>
<dbReference type="InterPro" id="IPR014729">
    <property type="entry name" value="Rossmann-like_a/b/a_fold"/>
</dbReference>
<dbReference type="Proteomes" id="UP000727993">
    <property type="component" value="Unassembled WGS sequence"/>
</dbReference>
<evidence type="ECO:0000313" key="17">
    <source>
        <dbReference type="EMBL" id="MBK9297040.1"/>
    </source>
</evidence>
<evidence type="ECO:0000256" key="5">
    <source>
        <dbReference type="ARBA" id="ARBA00022553"/>
    </source>
</evidence>
<dbReference type="InterPro" id="IPR006016">
    <property type="entry name" value="UspA"/>
</dbReference>
<dbReference type="SUPFAM" id="SSF47384">
    <property type="entry name" value="Homodimeric domain of signal transducing histidine kinase"/>
    <property type="match status" value="1"/>
</dbReference>
<protein>
    <recommendedName>
        <fullName evidence="4">histidine kinase</fullName>
        <ecNumber evidence="4">2.7.13.3</ecNumber>
    </recommendedName>
</protein>
<evidence type="ECO:0000256" key="11">
    <source>
        <dbReference type="ARBA" id="ARBA00022989"/>
    </source>
</evidence>
<comment type="caution">
    <text evidence="17">The sequence shown here is derived from an EMBL/GenBank/DDBJ whole genome shotgun (WGS) entry which is preliminary data.</text>
</comment>
<evidence type="ECO:0000256" key="2">
    <source>
        <dbReference type="ARBA" id="ARBA00004141"/>
    </source>
</evidence>
<dbReference type="InterPro" id="IPR004358">
    <property type="entry name" value="Sig_transdc_His_kin-like_C"/>
</dbReference>
<proteinExistence type="predicted"/>
<organism evidence="17 18">
    <name type="scientific">Candidatus Neomicrothrix subdominans</name>
    <dbReference type="NCBI Taxonomy" id="2954438"/>
    <lineage>
        <taxon>Bacteria</taxon>
        <taxon>Bacillati</taxon>
        <taxon>Actinomycetota</taxon>
        <taxon>Acidimicrobiia</taxon>
        <taxon>Acidimicrobiales</taxon>
        <taxon>Microthrixaceae</taxon>
        <taxon>Candidatus Neomicrothrix</taxon>
    </lineage>
</organism>
<feature type="domain" description="Histidine kinase" evidence="16">
    <location>
        <begin position="620"/>
        <end position="832"/>
    </location>
</feature>
<evidence type="ECO:0000256" key="4">
    <source>
        <dbReference type="ARBA" id="ARBA00012438"/>
    </source>
</evidence>
<dbReference type="SUPFAM" id="SSF52402">
    <property type="entry name" value="Adenine nucleotide alpha hydrolases-like"/>
    <property type="match status" value="1"/>
</dbReference>
<dbReference type="GO" id="GO:0005524">
    <property type="term" value="F:ATP binding"/>
    <property type="evidence" value="ECO:0007669"/>
    <property type="project" value="UniProtKB-KW"/>
</dbReference>
<comment type="catalytic activity">
    <reaction evidence="1">
        <text>ATP + protein L-histidine = ADP + protein N-phospho-L-histidine.</text>
        <dbReference type="EC" id="2.7.13.3"/>
    </reaction>
</comment>
<evidence type="ECO:0000256" key="1">
    <source>
        <dbReference type="ARBA" id="ARBA00000085"/>
    </source>
</evidence>
<dbReference type="Pfam" id="PF00582">
    <property type="entry name" value="Usp"/>
    <property type="match status" value="1"/>
</dbReference>
<dbReference type="FunFam" id="3.40.50.300:FF:000483">
    <property type="entry name" value="Sensor histidine kinase KdpD"/>
    <property type="match status" value="1"/>
</dbReference>
<reference evidence="17 18" key="1">
    <citation type="submission" date="2020-10" db="EMBL/GenBank/DDBJ databases">
        <title>Connecting structure to function with the recovery of over 1000 high-quality activated sludge metagenome-assembled genomes encoding full-length rRNA genes using long-read sequencing.</title>
        <authorList>
            <person name="Singleton C.M."/>
            <person name="Petriglieri F."/>
            <person name="Kristensen J.M."/>
            <person name="Kirkegaard R.H."/>
            <person name="Michaelsen T.Y."/>
            <person name="Andersen M.H."/>
            <person name="Karst S.M."/>
            <person name="Dueholm M.S."/>
            <person name="Nielsen P.H."/>
            <person name="Albertsen M."/>
        </authorList>
    </citation>
    <scope>NUCLEOTIDE SEQUENCE [LARGE SCALE GENOMIC DNA]</scope>
    <source>
        <strain evidence="17">Lyne_18-Q3-R50-59_MAXAC.006</strain>
    </source>
</reference>
<dbReference type="EMBL" id="JADJZA010000006">
    <property type="protein sequence ID" value="MBK9297040.1"/>
    <property type="molecule type" value="Genomic_DNA"/>
</dbReference>
<dbReference type="PROSITE" id="PS50109">
    <property type="entry name" value="HIS_KIN"/>
    <property type="match status" value="1"/>
</dbReference>
<dbReference type="Gene3D" id="1.20.120.620">
    <property type="entry name" value="Backbone structure of the membrane domain of e. Coli histidine kinase receptor kdpd"/>
    <property type="match status" value="1"/>
</dbReference>
<dbReference type="InterPro" id="IPR038318">
    <property type="entry name" value="KdpD_sf"/>
</dbReference>
<dbReference type="InterPro" id="IPR003852">
    <property type="entry name" value="Sig_transdc_His_kinase_KdpD_N"/>
</dbReference>
<keyword evidence="12" id="KW-0902">Two-component regulatory system</keyword>
<dbReference type="InterPro" id="IPR027417">
    <property type="entry name" value="P-loop_NTPase"/>
</dbReference>
<dbReference type="SUPFAM" id="SSF55874">
    <property type="entry name" value="ATPase domain of HSP90 chaperone/DNA topoisomerase II/histidine kinase"/>
    <property type="match status" value="1"/>
</dbReference>